<dbReference type="SUPFAM" id="SSF52172">
    <property type="entry name" value="CheY-like"/>
    <property type="match status" value="1"/>
</dbReference>
<name>I0HFE8_ACTM4</name>
<gene>
    <name evidence="4" type="ordered locus">AMIS_65150</name>
</gene>
<evidence type="ECO:0000313" key="4">
    <source>
        <dbReference type="EMBL" id="BAL91735.1"/>
    </source>
</evidence>
<feature type="domain" description="Response regulatory" evidence="3">
    <location>
        <begin position="3"/>
        <end position="112"/>
    </location>
</feature>
<dbReference type="OrthoDB" id="3197131at2"/>
<organism evidence="4 5">
    <name type="scientific">Actinoplanes missouriensis (strain ATCC 14538 / DSM 43046 / CBS 188.64 / JCM 3121 / NBRC 102363 / NCIMB 12654 / NRRL B-3342 / UNCC 431)</name>
    <dbReference type="NCBI Taxonomy" id="512565"/>
    <lineage>
        <taxon>Bacteria</taxon>
        <taxon>Bacillati</taxon>
        <taxon>Actinomycetota</taxon>
        <taxon>Actinomycetes</taxon>
        <taxon>Micromonosporales</taxon>
        <taxon>Micromonosporaceae</taxon>
        <taxon>Actinoplanes</taxon>
    </lineage>
</organism>
<sequence>MGRILVVDDEPDLRFLLHRFFERAGHEVTEAGDGADALASVRQSYPDLVVTDMMMPVMSGVELIHHLRADPATAKIPVMAVSADCHLAVGADVALGKPYQRAALLEAAERLLREGRGTT</sequence>
<evidence type="ECO:0000256" key="2">
    <source>
        <dbReference type="PROSITE-ProRule" id="PRU00169"/>
    </source>
</evidence>
<keyword evidence="5" id="KW-1185">Reference proteome</keyword>
<dbReference type="EMBL" id="AP012319">
    <property type="protein sequence ID" value="BAL91735.1"/>
    <property type="molecule type" value="Genomic_DNA"/>
</dbReference>
<dbReference type="InterPro" id="IPR011006">
    <property type="entry name" value="CheY-like_superfamily"/>
</dbReference>
<protein>
    <submittedName>
        <fullName evidence="4">Putative response regulator receiver domain protein</fullName>
    </submittedName>
</protein>
<keyword evidence="1 2" id="KW-0597">Phosphoprotein</keyword>
<dbReference type="InterPro" id="IPR001789">
    <property type="entry name" value="Sig_transdc_resp-reg_receiver"/>
</dbReference>
<dbReference type="HOGENOM" id="CLU_000445_69_17_11"/>
<dbReference type="STRING" id="512565.AMIS_65150"/>
<dbReference type="PROSITE" id="PS50110">
    <property type="entry name" value="RESPONSE_REGULATORY"/>
    <property type="match status" value="1"/>
</dbReference>
<dbReference type="KEGG" id="ams:AMIS_65150"/>
<dbReference type="eggNOG" id="COG2197">
    <property type="taxonomic scope" value="Bacteria"/>
</dbReference>
<dbReference type="RefSeq" id="WP_014446620.1">
    <property type="nucleotide sequence ID" value="NC_017093.1"/>
</dbReference>
<dbReference type="InterPro" id="IPR050595">
    <property type="entry name" value="Bact_response_regulator"/>
</dbReference>
<dbReference type="PANTHER" id="PTHR44591">
    <property type="entry name" value="STRESS RESPONSE REGULATOR PROTEIN 1"/>
    <property type="match status" value="1"/>
</dbReference>
<feature type="modified residue" description="4-aspartylphosphate" evidence="2">
    <location>
        <position position="52"/>
    </location>
</feature>
<reference evidence="4 5" key="1">
    <citation type="submission" date="2012-02" db="EMBL/GenBank/DDBJ databases">
        <title>Complete genome sequence of Actinoplanes missouriensis 431 (= NBRC 102363).</title>
        <authorList>
            <person name="Ohnishi Y."/>
            <person name="Ishikawa J."/>
            <person name="Sekine M."/>
            <person name="Hosoyama A."/>
            <person name="Harada T."/>
            <person name="Narita H."/>
            <person name="Hata T."/>
            <person name="Konno Y."/>
            <person name="Tutikane K."/>
            <person name="Fujita N."/>
            <person name="Horinouchi S."/>
            <person name="Hayakawa M."/>
        </authorList>
    </citation>
    <scope>NUCLEOTIDE SEQUENCE [LARGE SCALE GENOMIC DNA]</scope>
    <source>
        <strain evidence="5">ATCC 14538 / DSM 43046 / CBS 188.64 / JCM 3121 / NBRC 102363 / NCIMB 12654 / NRRL B-3342 / UNCC 431</strain>
    </source>
</reference>
<dbReference type="Pfam" id="PF00072">
    <property type="entry name" value="Response_reg"/>
    <property type="match status" value="1"/>
</dbReference>
<evidence type="ECO:0000313" key="5">
    <source>
        <dbReference type="Proteomes" id="UP000007882"/>
    </source>
</evidence>
<dbReference type="PANTHER" id="PTHR44591:SF23">
    <property type="entry name" value="CHEY SUBFAMILY"/>
    <property type="match status" value="1"/>
</dbReference>
<evidence type="ECO:0000259" key="3">
    <source>
        <dbReference type="PROSITE" id="PS50110"/>
    </source>
</evidence>
<dbReference type="Proteomes" id="UP000007882">
    <property type="component" value="Chromosome"/>
</dbReference>
<dbReference type="Gene3D" id="3.40.50.2300">
    <property type="match status" value="1"/>
</dbReference>
<accession>I0HFE8</accession>
<evidence type="ECO:0000256" key="1">
    <source>
        <dbReference type="ARBA" id="ARBA00022553"/>
    </source>
</evidence>
<dbReference type="AlphaFoldDB" id="I0HFE8"/>
<dbReference type="CDD" id="cd17546">
    <property type="entry name" value="REC_hyHK_CKI1_RcsC-like"/>
    <property type="match status" value="1"/>
</dbReference>
<dbReference type="SMART" id="SM00448">
    <property type="entry name" value="REC"/>
    <property type="match status" value="1"/>
</dbReference>
<proteinExistence type="predicted"/>
<dbReference type="PATRIC" id="fig|512565.3.peg.6517"/>
<dbReference type="GO" id="GO:0000160">
    <property type="term" value="P:phosphorelay signal transduction system"/>
    <property type="evidence" value="ECO:0007669"/>
    <property type="project" value="InterPro"/>
</dbReference>